<dbReference type="OrthoDB" id="271472at2759"/>
<dbReference type="AlphaFoldDB" id="A0A7G2CG45"/>
<organism evidence="2 3">
    <name type="scientific">Angomonas deanei</name>
    <dbReference type="NCBI Taxonomy" id="59799"/>
    <lineage>
        <taxon>Eukaryota</taxon>
        <taxon>Discoba</taxon>
        <taxon>Euglenozoa</taxon>
        <taxon>Kinetoplastea</taxon>
        <taxon>Metakinetoplastina</taxon>
        <taxon>Trypanosomatida</taxon>
        <taxon>Trypanosomatidae</taxon>
        <taxon>Strigomonadinae</taxon>
        <taxon>Angomonas</taxon>
    </lineage>
</organism>
<feature type="compositionally biased region" description="Basic and acidic residues" evidence="1">
    <location>
        <begin position="376"/>
        <end position="402"/>
    </location>
</feature>
<dbReference type="SUPFAM" id="SSF143456">
    <property type="entry name" value="VC0467-like"/>
    <property type="match status" value="1"/>
</dbReference>
<sequence length="402" mass="44907">MLSMLKKQSPEQKKLYRAECLPVRKSDGAPRYVPMTNTVPTRVILRPSSRDVELEEGTVLVAHPLSSTHVDRRVLMITEKNAMVTSAVVLDLQYTYPLSRGNPMFPEVFWGHEVFDGGFSQIGFTMPPTAQIVILHTLSPEGVPSAAEAPSTYRRWLKWGEGEASKEGKELGAAEQHLAFCKPLIRGRTFEDGTVEPTLYLSKTEALPYLASLAPGQLRSSLRVFWGCMRWPTSQIEAEVLNGHWIPLRVSPSFFKAYKVSPHAEEDRFPTADELGETKKTRARRYGADISLPQSFPPDQILRRRECLWDELMFALGGEYTTLVGCSNPFSGLPETSPHILSSTLFLEPPVGQPSEEGAEGWQEAKDAAEPVSTVKPEEDKEASTDNKKSDDVDNEEDKKEK</sequence>
<reference evidence="2 3" key="1">
    <citation type="submission" date="2020-08" db="EMBL/GenBank/DDBJ databases">
        <authorList>
            <person name="Newling K."/>
            <person name="Davey J."/>
            <person name="Forrester S."/>
        </authorList>
    </citation>
    <scope>NUCLEOTIDE SEQUENCE [LARGE SCALE GENOMIC DNA]</scope>
    <source>
        <strain evidence="3">Crithidia deanei Carvalho (ATCC PRA-265)</strain>
    </source>
</reference>
<dbReference type="EMBL" id="LR877156">
    <property type="protein sequence ID" value="CAD2218726.1"/>
    <property type="molecule type" value="Genomic_DNA"/>
</dbReference>
<feature type="region of interest" description="Disordered" evidence="1">
    <location>
        <begin position="346"/>
        <end position="402"/>
    </location>
</feature>
<keyword evidence="3" id="KW-1185">Reference proteome</keyword>
<accession>A0A7G2CG45</accession>
<evidence type="ECO:0000313" key="2">
    <source>
        <dbReference type="EMBL" id="CAD2218726.1"/>
    </source>
</evidence>
<dbReference type="Gene3D" id="3.40.1740.10">
    <property type="entry name" value="VC0467-like"/>
    <property type="match status" value="1"/>
</dbReference>
<dbReference type="Proteomes" id="UP000515908">
    <property type="component" value="Chromosome 12"/>
</dbReference>
<evidence type="ECO:0000256" key="1">
    <source>
        <dbReference type="SAM" id="MobiDB-lite"/>
    </source>
</evidence>
<name>A0A7G2CG45_9TRYP</name>
<proteinExistence type="predicted"/>
<gene>
    <name evidence="2" type="ORF">ADEAN_000621700</name>
</gene>
<dbReference type="VEuPathDB" id="TriTrypDB:ADEAN_000621700"/>
<evidence type="ECO:0000313" key="3">
    <source>
        <dbReference type="Proteomes" id="UP000515908"/>
    </source>
</evidence>
<protein>
    <submittedName>
        <fullName evidence="2">Uncharacterized ACR, COG1678, putative</fullName>
    </submittedName>
</protein>